<protein>
    <submittedName>
        <fullName evidence="1">Uncharacterized protein</fullName>
    </submittedName>
</protein>
<dbReference type="Proteomes" id="UP000283841">
    <property type="component" value="Unassembled WGS sequence"/>
</dbReference>
<proteinExistence type="predicted"/>
<accession>A0A443HYF1</accession>
<dbReference type="GeneID" id="39595401"/>
<name>A0A443HYF1_BYSSP</name>
<evidence type="ECO:0000313" key="1">
    <source>
        <dbReference type="EMBL" id="RWQ96790.1"/>
    </source>
</evidence>
<dbReference type="AlphaFoldDB" id="A0A443HYF1"/>
<dbReference type="EMBL" id="RCNU01000003">
    <property type="protein sequence ID" value="RWQ96790.1"/>
    <property type="molecule type" value="Genomic_DNA"/>
</dbReference>
<evidence type="ECO:0000313" key="2">
    <source>
        <dbReference type="Proteomes" id="UP000283841"/>
    </source>
</evidence>
<keyword evidence="2" id="KW-1185">Reference proteome</keyword>
<dbReference type="RefSeq" id="XP_028486435.1">
    <property type="nucleotide sequence ID" value="XM_028626124.1"/>
</dbReference>
<dbReference type="OrthoDB" id="4525044at2759"/>
<comment type="caution">
    <text evidence="1">The sequence shown here is derived from an EMBL/GenBank/DDBJ whole genome shotgun (WGS) entry which is preliminary data.</text>
</comment>
<gene>
    <name evidence="1" type="ORF">C8Q69DRAFT_205138</name>
</gene>
<organism evidence="1 2">
    <name type="scientific">Byssochlamys spectabilis</name>
    <name type="common">Paecilomyces variotii</name>
    <dbReference type="NCBI Taxonomy" id="264951"/>
    <lineage>
        <taxon>Eukaryota</taxon>
        <taxon>Fungi</taxon>
        <taxon>Dikarya</taxon>
        <taxon>Ascomycota</taxon>
        <taxon>Pezizomycotina</taxon>
        <taxon>Eurotiomycetes</taxon>
        <taxon>Eurotiomycetidae</taxon>
        <taxon>Eurotiales</taxon>
        <taxon>Thermoascaceae</taxon>
        <taxon>Paecilomyces</taxon>
    </lineage>
</organism>
<reference evidence="1 2" key="1">
    <citation type="journal article" date="2018" name="Front. Microbiol.">
        <title>Genomic and genetic insights into a cosmopolitan fungus, Paecilomyces variotii (Eurotiales).</title>
        <authorList>
            <person name="Urquhart A.S."/>
            <person name="Mondo S.J."/>
            <person name="Makela M.R."/>
            <person name="Hane J.K."/>
            <person name="Wiebenga A."/>
            <person name="He G."/>
            <person name="Mihaltcheva S."/>
            <person name="Pangilinan J."/>
            <person name="Lipzen A."/>
            <person name="Barry K."/>
            <person name="de Vries R.P."/>
            <person name="Grigoriev I.V."/>
            <person name="Idnurm A."/>
        </authorList>
    </citation>
    <scope>NUCLEOTIDE SEQUENCE [LARGE SCALE GENOMIC DNA]</scope>
    <source>
        <strain evidence="1 2">CBS 101075</strain>
    </source>
</reference>
<sequence length="285" mass="32555">MVLPSEQQPLQGDNSLSYTPQRFFSTADFTSEEEFCNHALEAVTSARHHQEVVYTQVPLAWGEAAFKYLDEKASSRKHYNVVTRTFWIRIMPTELHDCHQIWVRDEMVQWLLWGLLTPNEILYQRTRVGTTIEFQYAPYAGSRKEPDLLLRPDNQRLPVLVIESGWSESIPRLMDDMNLWLVGGNGTVKMAIILKWETISNTNQVRGFAEVYTLDSNGIPIMSQRESIFPVPPNAQAQEIRLTKRMLFGNAASPGMNPNINLPLKLDRLRVVARDALSLMGLVPA</sequence>
<dbReference type="VEuPathDB" id="FungiDB:C8Q69DRAFT_205138"/>